<reference evidence="3" key="1">
    <citation type="submission" date="2023-03" db="UniProtKB">
        <authorList>
            <consortium name="WormBaseParasite"/>
        </authorList>
    </citation>
    <scope>IDENTIFICATION</scope>
</reference>
<evidence type="ECO:0000313" key="2">
    <source>
        <dbReference type="Proteomes" id="UP000036681"/>
    </source>
</evidence>
<organism evidence="2 3">
    <name type="scientific">Ascaris lumbricoides</name>
    <name type="common">Giant roundworm</name>
    <dbReference type="NCBI Taxonomy" id="6252"/>
    <lineage>
        <taxon>Eukaryota</taxon>
        <taxon>Metazoa</taxon>
        <taxon>Ecdysozoa</taxon>
        <taxon>Nematoda</taxon>
        <taxon>Chromadorea</taxon>
        <taxon>Rhabditida</taxon>
        <taxon>Spirurina</taxon>
        <taxon>Ascaridomorpha</taxon>
        <taxon>Ascaridoidea</taxon>
        <taxon>Ascarididae</taxon>
        <taxon>Ascaris</taxon>
    </lineage>
</organism>
<keyword evidence="2" id="KW-1185">Reference proteome</keyword>
<dbReference type="Proteomes" id="UP000036681">
    <property type="component" value="Unplaced"/>
</dbReference>
<accession>A0A9J2PDZ3</accession>
<protein>
    <submittedName>
        <fullName evidence="3">Uncharacterized protein</fullName>
    </submittedName>
</protein>
<feature type="compositionally biased region" description="Basic and acidic residues" evidence="1">
    <location>
        <begin position="62"/>
        <end position="73"/>
    </location>
</feature>
<name>A0A9J2PDZ3_ASCLU</name>
<dbReference type="WBParaSite" id="ALUE_0000765801-mRNA-1">
    <property type="protein sequence ID" value="ALUE_0000765801-mRNA-1"/>
    <property type="gene ID" value="ALUE_0000765801"/>
</dbReference>
<sequence length="80" mass="8906">MNPLHLLASGKASRRFSTQVDSKAQAGLFDRLSKAKDGRLEVFGAAVADKLEDQEANSLRRSNQDMSKRDEQMRQTATKP</sequence>
<evidence type="ECO:0000313" key="3">
    <source>
        <dbReference type="WBParaSite" id="ALUE_0000765801-mRNA-1"/>
    </source>
</evidence>
<evidence type="ECO:0000256" key="1">
    <source>
        <dbReference type="SAM" id="MobiDB-lite"/>
    </source>
</evidence>
<dbReference type="AlphaFoldDB" id="A0A9J2PDZ3"/>
<feature type="region of interest" description="Disordered" evidence="1">
    <location>
        <begin position="51"/>
        <end position="80"/>
    </location>
</feature>
<proteinExistence type="predicted"/>